<dbReference type="AlphaFoldDB" id="A0A1E3HU27"/>
<organism evidence="1 2">
    <name type="scientific">Cryptococcus amylolentus CBS 6039</name>
    <dbReference type="NCBI Taxonomy" id="1295533"/>
    <lineage>
        <taxon>Eukaryota</taxon>
        <taxon>Fungi</taxon>
        <taxon>Dikarya</taxon>
        <taxon>Basidiomycota</taxon>
        <taxon>Agaricomycotina</taxon>
        <taxon>Tremellomycetes</taxon>
        <taxon>Tremellales</taxon>
        <taxon>Cryptococcaceae</taxon>
        <taxon>Cryptococcus</taxon>
    </lineage>
</organism>
<dbReference type="OrthoDB" id="194386at2759"/>
<dbReference type="Proteomes" id="UP000094065">
    <property type="component" value="Unassembled WGS sequence"/>
</dbReference>
<dbReference type="GeneID" id="30155057"/>
<dbReference type="RefSeq" id="XP_018994701.1">
    <property type="nucleotide sequence ID" value="XM_019137675.1"/>
</dbReference>
<dbReference type="GO" id="GO:0008757">
    <property type="term" value="F:S-adenosylmethionine-dependent methyltransferase activity"/>
    <property type="evidence" value="ECO:0007669"/>
    <property type="project" value="UniProtKB-ARBA"/>
</dbReference>
<name>A0A1E3HU27_9TREE</name>
<evidence type="ECO:0000313" key="1">
    <source>
        <dbReference type="EMBL" id="ODN79854.1"/>
    </source>
</evidence>
<accession>A0A1E3HU27</accession>
<proteinExistence type="predicted"/>
<dbReference type="InterPro" id="IPR019410">
    <property type="entry name" value="Methyltransf_16"/>
</dbReference>
<dbReference type="PANTHER" id="PTHR14614">
    <property type="entry name" value="HEPATOCELLULAR CARCINOMA-ASSOCIATED ANTIGEN"/>
    <property type="match status" value="1"/>
</dbReference>
<sequence>MSQESLSTSDLQALVLLQRQYFALYPPYRLTLPDNRLLASPLGQEFIIQQFLGGREGEDGGVSWIRDFQPEQGYQAKFWRRVVAAIENGVAIGGHQQGDEWVVDDEIYDHVSNLMVSSSTGFQEPRPSYRTFIYDLPAKTQPHAECTKDHNGGRITLLEEQIVIQSGTTGLRTWQVFQHLTAALHLGHHLIQNLSVLLPPLFALNRGFIEIGAGTGLISILLSHLGFPVIATDLGDNEQDFESESSFRTPLGRLHTNLSLNSYSYEPPEIHHLDWFDARKEPSDPSYDHKWADLVQAKRNVIAADVIYDPDLVPPLVDSIDVLLGSAKDQLCAVVAATVRNETTFESFLAQCAQHHLTVKDIKLPPIPDANPTFWDSALDAGTRVAIMRITRKPGR</sequence>
<dbReference type="PANTHER" id="PTHR14614:SF130">
    <property type="entry name" value="PROTEIN-LYSINE N-METHYLTRANSFERASE EEF2KMT"/>
    <property type="match status" value="1"/>
</dbReference>
<dbReference type="STRING" id="1295533.A0A1E3HU27"/>
<dbReference type="InterPro" id="IPR029063">
    <property type="entry name" value="SAM-dependent_MTases_sf"/>
</dbReference>
<evidence type="ECO:0000313" key="2">
    <source>
        <dbReference type="Proteomes" id="UP000094065"/>
    </source>
</evidence>
<evidence type="ECO:0008006" key="3">
    <source>
        <dbReference type="Google" id="ProtNLM"/>
    </source>
</evidence>
<reference evidence="1 2" key="1">
    <citation type="submission" date="2016-06" db="EMBL/GenBank/DDBJ databases">
        <title>Evolution of pathogenesis and genome organization in the Tremellales.</title>
        <authorList>
            <person name="Cuomo C."/>
            <person name="Litvintseva A."/>
            <person name="Heitman J."/>
            <person name="Chen Y."/>
            <person name="Sun S."/>
            <person name="Springer D."/>
            <person name="Dromer F."/>
            <person name="Young S."/>
            <person name="Zeng Q."/>
            <person name="Chapman S."/>
            <person name="Gujja S."/>
            <person name="Saif S."/>
            <person name="Birren B."/>
        </authorList>
    </citation>
    <scope>NUCLEOTIDE SEQUENCE [LARGE SCALE GENOMIC DNA]</scope>
    <source>
        <strain evidence="1 2">CBS 6039</strain>
    </source>
</reference>
<keyword evidence="2" id="KW-1185">Reference proteome</keyword>
<dbReference type="EMBL" id="AWGJ01000005">
    <property type="protein sequence ID" value="ODN79854.1"/>
    <property type="molecule type" value="Genomic_DNA"/>
</dbReference>
<comment type="caution">
    <text evidence="1">The sequence shown here is derived from an EMBL/GenBank/DDBJ whole genome shotgun (WGS) entry which is preliminary data.</text>
</comment>
<dbReference type="GO" id="GO:0005737">
    <property type="term" value="C:cytoplasm"/>
    <property type="evidence" value="ECO:0007669"/>
    <property type="project" value="TreeGrafter"/>
</dbReference>
<protein>
    <recommendedName>
        <fullName evidence="3">FAM86 N-terminal domain-containing protein</fullName>
    </recommendedName>
</protein>
<dbReference type="Pfam" id="PF10294">
    <property type="entry name" value="Methyltransf_16"/>
    <property type="match status" value="1"/>
</dbReference>
<dbReference type="Gene3D" id="3.40.50.150">
    <property type="entry name" value="Vaccinia Virus protein VP39"/>
    <property type="match status" value="1"/>
</dbReference>
<gene>
    <name evidence="1" type="ORF">L202_03748</name>
</gene>